<feature type="domain" description="Methyltransferase type 11" evidence="6">
    <location>
        <begin position="391"/>
        <end position="481"/>
    </location>
</feature>
<dbReference type="GO" id="GO:0006788">
    <property type="term" value="P:heme oxidation"/>
    <property type="evidence" value="ECO:0007669"/>
    <property type="project" value="InterPro"/>
</dbReference>
<evidence type="ECO:0000256" key="1">
    <source>
        <dbReference type="ARBA" id="ARBA00022617"/>
    </source>
</evidence>
<dbReference type="Pfam" id="PF01126">
    <property type="entry name" value="Heme_oxygenase"/>
    <property type="match status" value="1"/>
</dbReference>
<evidence type="ECO:0000256" key="2">
    <source>
        <dbReference type="ARBA" id="ARBA00022723"/>
    </source>
</evidence>
<protein>
    <recommendedName>
        <fullName evidence="6">Methyltransferase type 11 domain-containing protein</fullName>
    </recommendedName>
</protein>
<dbReference type="InterPro" id="IPR016053">
    <property type="entry name" value="Haem_Oase-like"/>
</dbReference>
<sequence length="650" mass="74482">MSATATATTTTPTTTTSTTRLPSSQKDLSMSNREAIKLSTTGATTKLAQHEIIPAKRDVGALANRINLETRSLHDKVDKMVSLKMAIALRNYKVYRQGLQAFYHIFASIEKAMEYQLQQDTQWSDMLKQVWKPEVARTAKAEQDLLFFYDDKKEKFVNPKMSQQIKFANHILEVTKAKPYLLFAYLHVMYLALFAGGRLMRSSFAKATGFYPKKDGLKHEDIMKMGFNFFNFDVTDESLLRVIYKRDYELVTRGGLTEEQKLEVIEESKYIFKQNAECLSELEAYNMEKIHGTWTYMVLTKGYIALYAIAAILVLLYLQRVPQIPSLMSTTTKSAHDTAVNSFNLNHSSYHQYRPSFTPILVNPFLVDLGLATYNKQDNTYTFDNDKRIVEIACGTGKFTKNLIDNGWIDNLSVVDPSRGMLESFKSNFPTVQNVIQASSYDTPFDDDSIDAVIVAQGFHWFADEESLKEISRILKPGGKLGLIWNFDYTSQSQDSIVGDSKYYNAGTRYYDALDFSATSSSNNQELLAQYFANQKWNNEVTKYVYGFDVKVPQYRHGKWRAILLNNPYFQNKILDSFALYDKVIDKDDVWKYWATRSYITELSKDRQTEIKTHIEEIIANSTDDASFDKETHHLIKPMGTHTVVVGVNK</sequence>
<comment type="caution">
    <text evidence="7">The sequence shown here is derived from an EMBL/GenBank/DDBJ whole genome shotgun (WGS) entry which is preliminary data.</text>
</comment>
<dbReference type="Proteomes" id="UP001204833">
    <property type="component" value="Unassembled WGS sequence"/>
</dbReference>
<keyword evidence="2" id="KW-0479">Metal-binding</keyword>
<dbReference type="Gene3D" id="1.20.910.10">
    <property type="entry name" value="Heme oxygenase-like"/>
    <property type="match status" value="1"/>
</dbReference>
<dbReference type="GeneID" id="76148470"/>
<dbReference type="InterPro" id="IPR013216">
    <property type="entry name" value="Methyltransf_11"/>
</dbReference>
<evidence type="ECO:0000256" key="3">
    <source>
        <dbReference type="ARBA" id="ARBA00023004"/>
    </source>
</evidence>
<dbReference type="GO" id="GO:0046872">
    <property type="term" value="F:metal ion binding"/>
    <property type="evidence" value="ECO:0007669"/>
    <property type="project" value="UniProtKB-KW"/>
</dbReference>
<gene>
    <name evidence="7" type="ORF">KGF57_000410</name>
</gene>
<feature type="region of interest" description="Disordered" evidence="4">
    <location>
        <begin position="1"/>
        <end position="30"/>
    </location>
</feature>
<dbReference type="AlphaFoldDB" id="A0AAD5G0Q7"/>
<dbReference type="EMBL" id="JAIHNG010000030">
    <property type="protein sequence ID" value="KAI5967382.1"/>
    <property type="molecule type" value="Genomic_DNA"/>
</dbReference>
<keyword evidence="3" id="KW-0408">Iron</keyword>
<reference evidence="7 8" key="1">
    <citation type="journal article" date="2022" name="DNA Res.">
        <title>Genome analysis of five recently described species of the CUG-Ser clade uncovers Candida theae as a new hybrid lineage with pathogenic potential in the Candida parapsilosis species complex.</title>
        <authorList>
            <person name="Mixao V."/>
            <person name="Del Olmo V."/>
            <person name="Hegedusova E."/>
            <person name="Saus E."/>
            <person name="Pryszcz L."/>
            <person name="Cillingova A."/>
            <person name="Nosek J."/>
            <person name="Gabaldon T."/>
        </authorList>
    </citation>
    <scope>NUCLEOTIDE SEQUENCE [LARGE SCALE GENOMIC DNA]</scope>
    <source>
        <strain evidence="7 8">CBS 12239</strain>
    </source>
</reference>
<dbReference type="PANTHER" id="PTHR10720">
    <property type="entry name" value="HEME OXYGENASE"/>
    <property type="match status" value="1"/>
</dbReference>
<feature type="compositionally biased region" description="Low complexity" evidence="4">
    <location>
        <begin position="1"/>
        <end position="19"/>
    </location>
</feature>
<dbReference type="InterPro" id="IPR016084">
    <property type="entry name" value="Haem_Oase-like_multi-hlx"/>
</dbReference>
<feature type="transmembrane region" description="Helical" evidence="5">
    <location>
        <begin position="180"/>
        <end position="200"/>
    </location>
</feature>
<keyword evidence="1" id="KW-0349">Heme</keyword>
<feature type="transmembrane region" description="Helical" evidence="5">
    <location>
        <begin position="296"/>
        <end position="318"/>
    </location>
</feature>
<evidence type="ECO:0000259" key="6">
    <source>
        <dbReference type="Pfam" id="PF08241"/>
    </source>
</evidence>
<dbReference type="RefSeq" id="XP_051611069.1">
    <property type="nucleotide sequence ID" value="XM_051753585.1"/>
</dbReference>
<dbReference type="SUPFAM" id="SSF48613">
    <property type="entry name" value="Heme oxygenase-like"/>
    <property type="match status" value="1"/>
</dbReference>
<dbReference type="PANTHER" id="PTHR10720:SF0">
    <property type="entry name" value="HEME OXYGENASE"/>
    <property type="match status" value="1"/>
</dbReference>
<dbReference type="InterPro" id="IPR029063">
    <property type="entry name" value="SAM-dependent_MTases_sf"/>
</dbReference>
<accession>A0AAD5G0Q7</accession>
<keyword evidence="5" id="KW-0812">Transmembrane</keyword>
<dbReference type="Pfam" id="PF08241">
    <property type="entry name" value="Methyltransf_11"/>
    <property type="match status" value="1"/>
</dbReference>
<feature type="compositionally biased region" description="Polar residues" evidence="4">
    <location>
        <begin position="20"/>
        <end position="30"/>
    </location>
</feature>
<proteinExistence type="predicted"/>
<dbReference type="GO" id="GO:0008757">
    <property type="term" value="F:S-adenosylmethionine-dependent methyltransferase activity"/>
    <property type="evidence" value="ECO:0007669"/>
    <property type="project" value="InterPro"/>
</dbReference>
<keyword evidence="8" id="KW-1185">Reference proteome</keyword>
<keyword evidence="5" id="KW-0472">Membrane</keyword>
<keyword evidence="5" id="KW-1133">Transmembrane helix</keyword>
<dbReference type="GO" id="GO:0004392">
    <property type="term" value="F:heme oxygenase (decyclizing) activity"/>
    <property type="evidence" value="ECO:0007669"/>
    <property type="project" value="InterPro"/>
</dbReference>
<organism evidence="7 8">
    <name type="scientific">Candida theae</name>
    <dbReference type="NCBI Taxonomy" id="1198502"/>
    <lineage>
        <taxon>Eukaryota</taxon>
        <taxon>Fungi</taxon>
        <taxon>Dikarya</taxon>
        <taxon>Ascomycota</taxon>
        <taxon>Saccharomycotina</taxon>
        <taxon>Pichiomycetes</taxon>
        <taxon>Debaryomycetaceae</taxon>
        <taxon>Candida/Lodderomyces clade</taxon>
        <taxon>Candida</taxon>
    </lineage>
</organism>
<dbReference type="SUPFAM" id="SSF53335">
    <property type="entry name" value="S-adenosyl-L-methionine-dependent methyltransferases"/>
    <property type="match status" value="1"/>
</dbReference>
<evidence type="ECO:0000256" key="5">
    <source>
        <dbReference type="SAM" id="Phobius"/>
    </source>
</evidence>
<evidence type="ECO:0000313" key="7">
    <source>
        <dbReference type="EMBL" id="KAI5967382.1"/>
    </source>
</evidence>
<dbReference type="CDD" id="cd02440">
    <property type="entry name" value="AdoMet_MTases"/>
    <property type="match status" value="1"/>
</dbReference>
<evidence type="ECO:0000313" key="8">
    <source>
        <dbReference type="Proteomes" id="UP001204833"/>
    </source>
</evidence>
<dbReference type="Gene3D" id="3.40.50.150">
    <property type="entry name" value="Vaccinia Virus protein VP39"/>
    <property type="match status" value="1"/>
</dbReference>
<dbReference type="InterPro" id="IPR002051">
    <property type="entry name" value="Haem_Oase"/>
</dbReference>
<evidence type="ECO:0000256" key="4">
    <source>
        <dbReference type="SAM" id="MobiDB-lite"/>
    </source>
</evidence>
<name>A0AAD5G0Q7_9ASCO</name>
<dbReference type="CDD" id="cd19165">
    <property type="entry name" value="HemeO"/>
    <property type="match status" value="1"/>
</dbReference>